<feature type="compositionally biased region" description="Basic and acidic residues" evidence="1">
    <location>
        <begin position="254"/>
        <end position="264"/>
    </location>
</feature>
<accession>A0ABD6FGB2</accession>
<comment type="caution">
    <text evidence="2">The sequence shown here is derived from an EMBL/GenBank/DDBJ whole genome shotgun (WGS) entry which is preliminary data.</text>
</comment>
<evidence type="ECO:0000313" key="3">
    <source>
        <dbReference type="Proteomes" id="UP000249324"/>
    </source>
</evidence>
<proteinExistence type="predicted"/>
<dbReference type="PANTHER" id="PTHR40267">
    <property type="entry name" value="BLR3294 PROTEIN"/>
    <property type="match status" value="1"/>
</dbReference>
<gene>
    <name evidence="2" type="ORF">DIU77_012425</name>
</gene>
<reference evidence="2 3" key="1">
    <citation type="journal article" date="2021" name="BMC Genomics">
        <title>Genome-resolved metagenome and metatranscriptome analyses of thermophilic composting reveal key bacterial players and their metabolic interactions.</title>
        <authorList>
            <person name="Braga L.P.P."/>
            <person name="Pereira R.V."/>
            <person name="Martins L.F."/>
            <person name="Moura L.M.S."/>
            <person name="Sanchez F.B."/>
            <person name="Patane J.S.L."/>
            <person name="da Silva A.M."/>
            <person name="Setubal J.C."/>
        </authorList>
    </citation>
    <scope>NUCLEOTIDE SEQUENCE [LARGE SCALE GENOMIC DNA]</scope>
    <source>
        <strain evidence="2">ZC4RG45</strain>
    </source>
</reference>
<dbReference type="Proteomes" id="UP000249324">
    <property type="component" value="Unassembled WGS sequence"/>
</dbReference>
<protein>
    <submittedName>
        <fullName evidence="2">Asp/Glu/hydantoin racemase</fullName>
    </submittedName>
</protein>
<dbReference type="EMBL" id="QGUI02000158">
    <property type="protein sequence ID" value="MFO7193040.1"/>
    <property type="molecule type" value="Genomic_DNA"/>
</dbReference>
<dbReference type="Gene3D" id="3.40.50.12500">
    <property type="match status" value="1"/>
</dbReference>
<name>A0ABD6FGB2_9PSEU</name>
<feature type="region of interest" description="Disordered" evidence="1">
    <location>
        <begin position="225"/>
        <end position="264"/>
    </location>
</feature>
<dbReference type="InterPro" id="IPR053714">
    <property type="entry name" value="Iso_Racemase_Enz_sf"/>
</dbReference>
<dbReference type="InterPro" id="IPR026286">
    <property type="entry name" value="MaiA/AMDase"/>
</dbReference>
<sequence length="264" mass="28483">MQPHIGVGVINPADLGLDRELWRWVPDSVTLHMTRLPHQPGDIDLTRAGALADPAPVAEATRRLLPPEPAVVAYACSMASFIGGAAGERALVNAMLEAGAPAATTSSGAMVSEFIHHGYQRVALLTPYGPEIEQRLRSFLAEHEIDVTASMSMGLRKRIWTLNHEQVADAARQIDIRGADALYIACTNVTTYDLIKPLQKELGLPVLSANQTTIAAALRLAGVEPSEHTQLPTPPAVLPLREDEPVSEAPSFDYPERLARPESV</sequence>
<dbReference type="PANTHER" id="PTHR40267:SF1">
    <property type="entry name" value="BLR3294 PROTEIN"/>
    <property type="match status" value="1"/>
</dbReference>
<dbReference type="Pfam" id="PF17645">
    <property type="entry name" value="Amdase"/>
    <property type="match status" value="1"/>
</dbReference>
<evidence type="ECO:0000256" key="1">
    <source>
        <dbReference type="SAM" id="MobiDB-lite"/>
    </source>
</evidence>
<evidence type="ECO:0000313" key="2">
    <source>
        <dbReference type="EMBL" id="MFO7193040.1"/>
    </source>
</evidence>
<organism evidence="2 3">
    <name type="scientific">Thermocrispum agreste</name>
    <dbReference type="NCBI Taxonomy" id="37925"/>
    <lineage>
        <taxon>Bacteria</taxon>
        <taxon>Bacillati</taxon>
        <taxon>Actinomycetota</taxon>
        <taxon>Actinomycetes</taxon>
        <taxon>Pseudonocardiales</taxon>
        <taxon>Pseudonocardiaceae</taxon>
        <taxon>Thermocrispum</taxon>
    </lineage>
</organism>
<dbReference type="PIRSF" id="PIRSF015736">
    <property type="entry name" value="MI"/>
    <property type="match status" value="1"/>
</dbReference>
<dbReference type="AlphaFoldDB" id="A0ABD6FGB2"/>